<name>A0ABR4I2H5_9EURO</name>
<dbReference type="PANTHER" id="PTHR38700:SF1">
    <property type="entry name" value="PH DOMAIN-CONTAINING PROTEIN"/>
    <property type="match status" value="1"/>
</dbReference>
<feature type="region of interest" description="Disordered" evidence="1">
    <location>
        <begin position="531"/>
        <end position="571"/>
    </location>
</feature>
<feature type="compositionally biased region" description="Basic and acidic residues" evidence="1">
    <location>
        <begin position="125"/>
        <end position="145"/>
    </location>
</feature>
<dbReference type="InterPro" id="IPR011993">
    <property type="entry name" value="PH-like_dom_sf"/>
</dbReference>
<feature type="compositionally biased region" description="Low complexity" evidence="1">
    <location>
        <begin position="101"/>
        <end position="114"/>
    </location>
</feature>
<dbReference type="Proteomes" id="UP001610335">
    <property type="component" value="Unassembled WGS sequence"/>
</dbReference>
<feature type="compositionally biased region" description="Basic and acidic residues" evidence="1">
    <location>
        <begin position="203"/>
        <end position="251"/>
    </location>
</feature>
<feature type="region of interest" description="Disordered" evidence="1">
    <location>
        <begin position="1"/>
        <end position="258"/>
    </location>
</feature>
<dbReference type="Gene3D" id="2.30.29.30">
    <property type="entry name" value="Pleckstrin-homology domain (PH domain)/Phosphotyrosine-binding domain (PTB)"/>
    <property type="match status" value="1"/>
</dbReference>
<keyword evidence="3" id="KW-1185">Reference proteome</keyword>
<evidence type="ECO:0000256" key="1">
    <source>
        <dbReference type="SAM" id="MobiDB-lite"/>
    </source>
</evidence>
<dbReference type="Gene3D" id="3.10.20.90">
    <property type="entry name" value="Phosphatidylinositol 3-kinase Catalytic Subunit, Chain A, domain 1"/>
    <property type="match status" value="1"/>
</dbReference>
<sequence>MATETQDHTGAGGQPPPMKFSRYRSVRRAASSNAQGMAPPNTSFPPVPTHSSAPAHMSHDASDWTSGSTTTIKKSMSRYRRQKPSTPNSTSDVPPVPFLPISPQQNAIPQAQPAMTPDNYPPPRPSKDLHKADVTKRGRFVDAMRLDTGGRGLIGGNGNTSSDTEREERERDRQAAMASLTGGVSESPVAPPSRQKPTTRGRAATDREGHKLADNQHQVDNDASRRHSHNETKRKSFKEAMRFSRPKEKARNGPSIDGGTDANAAALFPGIDAPVSAVNAGERRVLVQYKKDSLKLSVSPSTSAHDILVSASRSISEVDPPRFILMESFTSSGLERPLRQYEYVRDVMNSWAHDAENALIIVPAPSIDALSVLRAQRVPTKPPMDATFHIYHSQRPRKWDKRYLTLQSDGQITLSKKEIAKEQTNICHLSDFDIYSPTSTFLSQKVRPPKKICYAIKSQQKSSMFLSSENFIHFFATNDKSIADGWYRAVQTWRSWYLVNKLGAGQLEGNVESEARVSWPQDRSFKPLLATIDNSDEENEGPLVDRARTRQISSRRGSSREHNPPPSSFSKSLANELETAAAQSADESPFSAAGLLGRTYTLRQKALKERDDREKKEAEVLFNQGLVGAMTAQRQFSASRPGSRTSSMTAGQPPDMDGLMKRSQSAQQGKPLVDLTPVYQEAPQHTRKGRGVVVDTGLPLIDGATGLDQPGGIAIPPAKTWRRPTMPSEPPSTETRTRNRSNTARSASSRYRHQNTATTPSSPAPPVDLALAQEQAFVPNTLLARTETLPPAQGAQIGHGVATGDRHATKPMLDMSPQSLFAEGSLLRGL</sequence>
<comment type="caution">
    <text evidence="2">The sequence shown here is derived from an EMBL/GenBank/DDBJ whole genome shotgun (WGS) entry which is preliminary data.</text>
</comment>
<feature type="region of interest" description="Disordered" evidence="1">
    <location>
        <begin position="633"/>
        <end position="672"/>
    </location>
</feature>
<evidence type="ECO:0000313" key="3">
    <source>
        <dbReference type="Proteomes" id="UP001610335"/>
    </source>
</evidence>
<feature type="compositionally biased region" description="Gly residues" evidence="1">
    <location>
        <begin position="149"/>
        <end position="158"/>
    </location>
</feature>
<organism evidence="2 3">
    <name type="scientific">Aspergillus cavernicola</name>
    <dbReference type="NCBI Taxonomy" id="176166"/>
    <lineage>
        <taxon>Eukaryota</taxon>
        <taxon>Fungi</taxon>
        <taxon>Dikarya</taxon>
        <taxon>Ascomycota</taxon>
        <taxon>Pezizomycotina</taxon>
        <taxon>Eurotiomycetes</taxon>
        <taxon>Eurotiomycetidae</taxon>
        <taxon>Eurotiales</taxon>
        <taxon>Aspergillaceae</taxon>
        <taxon>Aspergillus</taxon>
        <taxon>Aspergillus subgen. Nidulantes</taxon>
    </lineage>
</organism>
<evidence type="ECO:0008006" key="4">
    <source>
        <dbReference type="Google" id="ProtNLM"/>
    </source>
</evidence>
<feature type="compositionally biased region" description="Basic and acidic residues" evidence="1">
    <location>
        <begin position="163"/>
        <end position="174"/>
    </location>
</feature>
<protein>
    <recommendedName>
        <fullName evidence="4">PH domain-containing protein</fullName>
    </recommendedName>
</protein>
<dbReference type="PANTHER" id="PTHR38700">
    <property type="entry name" value="YALI0E22418P"/>
    <property type="match status" value="1"/>
</dbReference>
<gene>
    <name evidence="2" type="ORF">BDW59DRAFT_149841</name>
</gene>
<dbReference type="InterPro" id="IPR029071">
    <property type="entry name" value="Ubiquitin-like_domsf"/>
</dbReference>
<dbReference type="EMBL" id="JBFXLS010000061">
    <property type="protein sequence ID" value="KAL2821816.1"/>
    <property type="molecule type" value="Genomic_DNA"/>
</dbReference>
<feature type="compositionally biased region" description="Low complexity" evidence="1">
    <location>
        <begin position="723"/>
        <end position="749"/>
    </location>
</feature>
<feature type="compositionally biased region" description="Polar residues" evidence="1">
    <location>
        <begin position="63"/>
        <end position="74"/>
    </location>
</feature>
<reference evidence="2 3" key="1">
    <citation type="submission" date="2024-07" db="EMBL/GenBank/DDBJ databases">
        <title>Section-level genome sequencing and comparative genomics of Aspergillus sections Usti and Cavernicolus.</title>
        <authorList>
            <consortium name="Lawrence Berkeley National Laboratory"/>
            <person name="Nybo J.L."/>
            <person name="Vesth T.C."/>
            <person name="Theobald S."/>
            <person name="Frisvad J.C."/>
            <person name="Larsen T.O."/>
            <person name="Kjaerboelling I."/>
            <person name="Rothschild-Mancinelli K."/>
            <person name="Lyhne E.K."/>
            <person name="Kogle M.E."/>
            <person name="Barry K."/>
            <person name="Clum A."/>
            <person name="Na H."/>
            <person name="Ledsgaard L."/>
            <person name="Lin J."/>
            <person name="Lipzen A."/>
            <person name="Kuo A."/>
            <person name="Riley R."/>
            <person name="Mondo S."/>
            <person name="LaButti K."/>
            <person name="Haridas S."/>
            <person name="Pangalinan J."/>
            <person name="Salamov A.A."/>
            <person name="Simmons B.A."/>
            <person name="Magnuson J.K."/>
            <person name="Chen J."/>
            <person name="Drula E."/>
            <person name="Henrissat B."/>
            <person name="Wiebenga A."/>
            <person name="Lubbers R.J."/>
            <person name="Gomes A.C."/>
            <person name="Makela M.R."/>
            <person name="Stajich J."/>
            <person name="Grigoriev I.V."/>
            <person name="Mortensen U.H."/>
            <person name="De vries R.P."/>
            <person name="Baker S.E."/>
            <person name="Andersen M.R."/>
        </authorList>
    </citation>
    <scope>NUCLEOTIDE SEQUENCE [LARGE SCALE GENOMIC DNA]</scope>
    <source>
        <strain evidence="2 3">CBS 600.67</strain>
    </source>
</reference>
<feature type="compositionally biased region" description="Polar residues" evidence="1">
    <location>
        <begin position="633"/>
        <end position="650"/>
    </location>
</feature>
<evidence type="ECO:0000313" key="2">
    <source>
        <dbReference type="EMBL" id="KAL2821816.1"/>
    </source>
</evidence>
<dbReference type="SUPFAM" id="SSF54236">
    <property type="entry name" value="Ubiquitin-like"/>
    <property type="match status" value="1"/>
</dbReference>
<feature type="region of interest" description="Disordered" evidence="1">
    <location>
        <begin position="702"/>
        <end position="767"/>
    </location>
</feature>
<accession>A0ABR4I2H5</accession>
<proteinExistence type="predicted"/>